<feature type="region of interest" description="Disordered" evidence="1">
    <location>
        <begin position="231"/>
        <end position="316"/>
    </location>
</feature>
<feature type="compositionally biased region" description="Low complexity" evidence="1">
    <location>
        <begin position="234"/>
        <end position="316"/>
    </location>
</feature>
<keyword evidence="4" id="KW-1185">Reference proteome</keyword>
<organism evidence="3 4">
    <name type="scientific">Pleomassaria siparia CBS 279.74</name>
    <dbReference type="NCBI Taxonomy" id="1314801"/>
    <lineage>
        <taxon>Eukaryota</taxon>
        <taxon>Fungi</taxon>
        <taxon>Dikarya</taxon>
        <taxon>Ascomycota</taxon>
        <taxon>Pezizomycotina</taxon>
        <taxon>Dothideomycetes</taxon>
        <taxon>Pleosporomycetidae</taxon>
        <taxon>Pleosporales</taxon>
        <taxon>Pleomassariaceae</taxon>
        <taxon>Pleomassaria</taxon>
    </lineage>
</organism>
<evidence type="ECO:0000256" key="2">
    <source>
        <dbReference type="SAM" id="SignalP"/>
    </source>
</evidence>
<evidence type="ECO:0008006" key="5">
    <source>
        <dbReference type="Google" id="ProtNLM"/>
    </source>
</evidence>
<evidence type="ECO:0000256" key="1">
    <source>
        <dbReference type="SAM" id="MobiDB-lite"/>
    </source>
</evidence>
<gene>
    <name evidence="3" type="ORF">K504DRAFT_465665</name>
</gene>
<keyword evidence="2" id="KW-0732">Signal</keyword>
<reference evidence="3" key="1">
    <citation type="journal article" date="2020" name="Stud. Mycol.">
        <title>101 Dothideomycetes genomes: a test case for predicting lifestyles and emergence of pathogens.</title>
        <authorList>
            <person name="Haridas S."/>
            <person name="Albert R."/>
            <person name="Binder M."/>
            <person name="Bloem J."/>
            <person name="Labutti K."/>
            <person name="Salamov A."/>
            <person name="Andreopoulos B."/>
            <person name="Baker S."/>
            <person name="Barry K."/>
            <person name="Bills G."/>
            <person name="Bluhm B."/>
            <person name="Cannon C."/>
            <person name="Castanera R."/>
            <person name="Culley D."/>
            <person name="Daum C."/>
            <person name="Ezra D."/>
            <person name="Gonzalez J."/>
            <person name="Henrissat B."/>
            <person name="Kuo A."/>
            <person name="Liang C."/>
            <person name="Lipzen A."/>
            <person name="Lutzoni F."/>
            <person name="Magnuson J."/>
            <person name="Mondo S."/>
            <person name="Nolan M."/>
            <person name="Ohm R."/>
            <person name="Pangilinan J."/>
            <person name="Park H.-J."/>
            <person name="Ramirez L."/>
            <person name="Alfaro M."/>
            <person name="Sun H."/>
            <person name="Tritt A."/>
            <person name="Yoshinaga Y."/>
            <person name="Zwiers L.-H."/>
            <person name="Turgeon B."/>
            <person name="Goodwin S."/>
            <person name="Spatafora J."/>
            <person name="Crous P."/>
            <person name="Grigoriev I."/>
        </authorList>
    </citation>
    <scope>NUCLEOTIDE SEQUENCE</scope>
    <source>
        <strain evidence="3">CBS 279.74</strain>
    </source>
</reference>
<sequence>MKFLITLLSAAALLASGISASPLGERGLIKARAVPTTNYDIDKAIAHWMKERHTRHMFVTAGTTTGGWESWAQLELEQVFKNKFKINQDTDIREQSKVFNKLPKASHAKIADFVLPQTDDYKGMIIELKCENKKTNRGDHMQKPVLKDIDKGFQVKDAYSHYTFVALVMAYTDEAQEALTDIGLKPIKRAEHIVKDIGTMRVYRKDTPSAQQYIDGMTDLTEAFENLFFEESGKTTTGSDKTTTGSASGKTTTGSGKTTTGSASGKTTTGSDKKTTASAKTTTGSASGKTTTGSDKKTTASGKKTTASGKKTTGSA</sequence>
<feature type="signal peptide" evidence="2">
    <location>
        <begin position="1"/>
        <end position="20"/>
    </location>
</feature>
<accession>A0A6G1KGN9</accession>
<dbReference type="AlphaFoldDB" id="A0A6G1KGN9"/>
<dbReference type="Proteomes" id="UP000799428">
    <property type="component" value="Unassembled WGS sequence"/>
</dbReference>
<evidence type="ECO:0000313" key="3">
    <source>
        <dbReference type="EMBL" id="KAF2711940.1"/>
    </source>
</evidence>
<dbReference type="EMBL" id="MU005767">
    <property type="protein sequence ID" value="KAF2711940.1"/>
    <property type="molecule type" value="Genomic_DNA"/>
</dbReference>
<evidence type="ECO:0000313" key="4">
    <source>
        <dbReference type="Proteomes" id="UP000799428"/>
    </source>
</evidence>
<name>A0A6G1KGN9_9PLEO</name>
<dbReference type="OrthoDB" id="5233271at2759"/>
<feature type="chain" id="PRO_5026312440" description="YqaJ viral recombinase domain-containing protein" evidence="2">
    <location>
        <begin position="21"/>
        <end position="316"/>
    </location>
</feature>
<proteinExistence type="predicted"/>
<protein>
    <recommendedName>
        <fullName evidence="5">YqaJ viral recombinase domain-containing protein</fullName>
    </recommendedName>
</protein>